<feature type="transmembrane region" description="Helical" evidence="1">
    <location>
        <begin position="110"/>
        <end position="129"/>
    </location>
</feature>
<accession>A0A5B8M3A7</accession>
<evidence type="ECO:0008006" key="4">
    <source>
        <dbReference type="Google" id="ProtNLM"/>
    </source>
</evidence>
<dbReference type="Proteomes" id="UP000320216">
    <property type="component" value="Chromosome"/>
</dbReference>
<gene>
    <name evidence="2" type="ORF">FPZ11_05030</name>
</gene>
<sequence length="162" mass="16604">MTEGWGDFFIAVAGAAAALAGLIIVAMSVTIKEILASRTLPSRAAATISSMVLILVLAIAGLIPKQTDAALGIEIVVASVIALAPPLLMSQRVLTDTSYHSAVATRLFRVIVGVLPVALALAGGILVIAGSVVGLYLVAAAMALVFVTSMLNAWVLLVEIQR</sequence>
<dbReference type="EMBL" id="CP042305">
    <property type="protein sequence ID" value="QDZ14212.1"/>
    <property type="molecule type" value="Genomic_DNA"/>
</dbReference>
<name>A0A5B8M3A7_9MICO</name>
<feature type="transmembrane region" description="Helical" evidence="1">
    <location>
        <begin position="43"/>
        <end position="63"/>
    </location>
</feature>
<keyword evidence="1" id="KW-1133">Transmembrane helix</keyword>
<feature type="transmembrane region" description="Helical" evidence="1">
    <location>
        <begin position="69"/>
        <end position="89"/>
    </location>
</feature>
<protein>
    <recommendedName>
        <fullName evidence="4">Modulator of FtsH protease</fullName>
    </recommendedName>
</protein>
<feature type="transmembrane region" description="Helical" evidence="1">
    <location>
        <begin position="6"/>
        <end position="31"/>
    </location>
</feature>
<evidence type="ECO:0000313" key="3">
    <source>
        <dbReference type="Proteomes" id="UP000320216"/>
    </source>
</evidence>
<keyword evidence="3" id="KW-1185">Reference proteome</keyword>
<dbReference type="RefSeq" id="WP_146318897.1">
    <property type="nucleotide sequence ID" value="NZ_CP042305.1"/>
</dbReference>
<dbReference type="AlphaFoldDB" id="A0A5B8M3A7"/>
<keyword evidence="1" id="KW-0812">Transmembrane</keyword>
<evidence type="ECO:0000313" key="2">
    <source>
        <dbReference type="EMBL" id="QDZ14212.1"/>
    </source>
</evidence>
<evidence type="ECO:0000256" key="1">
    <source>
        <dbReference type="SAM" id="Phobius"/>
    </source>
</evidence>
<dbReference type="KEGG" id="huw:FPZ11_05030"/>
<organism evidence="2 3">
    <name type="scientific">Humibacter ginsenosidimutans</name>
    <dbReference type="NCBI Taxonomy" id="2599293"/>
    <lineage>
        <taxon>Bacteria</taxon>
        <taxon>Bacillati</taxon>
        <taxon>Actinomycetota</taxon>
        <taxon>Actinomycetes</taxon>
        <taxon>Micrococcales</taxon>
        <taxon>Microbacteriaceae</taxon>
        <taxon>Humibacter</taxon>
    </lineage>
</organism>
<feature type="transmembrane region" description="Helical" evidence="1">
    <location>
        <begin position="135"/>
        <end position="157"/>
    </location>
</feature>
<reference evidence="2 3" key="1">
    <citation type="submission" date="2019-07" db="EMBL/GenBank/DDBJ databases">
        <title>Full genome sequence of Humibacter sp. WJ7-1.</title>
        <authorList>
            <person name="Im W.-T."/>
        </authorList>
    </citation>
    <scope>NUCLEOTIDE SEQUENCE [LARGE SCALE GENOMIC DNA]</scope>
    <source>
        <strain evidence="2 3">WJ7-1</strain>
    </source>
</reference>
<dbReference type="OrthoDB" id="5118750at2"/>
<keyword evidence="1" id="KW-0472">Membrane</keyword>
<proteinExistence type="predicted"/>